<accession>A0A2X0SGQ6</accession>
<sequence length="205" mass="24035">MATISKRTSATGKEFYQVQIRLNGHKSISKSFKKLSEARDFAAITEGKVINNELINRDAIKHTIKNVIDQYLQASHQKPITEKSKRRLKYLQHPNELGSFTVKTLTPDMLVKWIEKRLEFNKAPTVYWYYCNLKSALMWHSLKKRYRQDLFQIAKCPSTVTSRDRRIIQSNKHQGTALARRWRRLNKQILLTALFIGAFLHHAHT</sequence>
<dbReference type="InterPro" id="IPR011010">
    <property type="entry name" value="DNA_brk_join_enz"/>
</dbReference>
<protein>
    <submittedName>
        <fullName evidence="1">Uncharacterized protein</fullName>
    </submittedName>
</protein>
<reference evidence="1" key="1">
    <citation type="submission" date="2018-05" db="EMBL/GenBank/DDBJ databases">
        <authorList>
            <person name="Lanie J.A."/>
            <person name="Ng W.-L."/>
            <person name="Kazmierczak K.M."/>
            <person name="Andrzejewski T.M."/>
            <person name="Davidsen T.M."/>
            <person name="Wayne K.J."/>
            <person name="Tettelin H."/>
            <person name="Glass J.I."/>
            <person name="Rusch D."/>
            <person name="Podicherti R."/>
            <person name="Tsui H.-C.T."/>
            <person name="Winkler M.E."/>
        </authorList>
    </citation>
    <scope>NUCLEOTIDE SEQUENCE</scope>
    <source>
        <strain evidence="1">KNB</strain>
    </source>
</reference>
<dbReference type="AlphaFoldDB" id="A0A2X0SGQ6"/>
<dbReference type="SUPFAM" id="SSF56349">
    <property type="entry name" value="DNA breaking-rejoining enzymes"/>
    <property type="match status" value="1"/>
</dbReference>
<dbReference type="GO" id="GO:0003677">
    <property type="term" value="F:DNA binding"/>
    <property type="evidence" value="ECO:0007669"/>
    <property type="project" value="InterPro"/>
</dbReference>
<proteinExistence type="predicted"/>
<organism evidence="1">
    <name type="scientific">Candidatus Nitrotoga fabula</name>
    <dbReference type="NCBI Taxonomy" id="2182327"/>
    <lineage>
        <taxon>Bacteria</taxon>
        <taxon>Pseudomonadati</taxon>
        <taxon>Pseudomonadota</taxon>
        <taxon>Betaproteobacteria</taxon>
        <taxon>Nitrosomonadales</taxon>
        <taxon>Gallionellaceae</taxon>
        <taxon>Candidatus Nitrotoga</taxon>
    </lineage>
</organism>
<evidence type="ECO:0000313" key="1">
    <source>
        <dbReference type="EMBL" id="SPS04966.1"/>
    </source>
</evidence>
<gene>
    <name evidence="1" type="ORF">NITFAB_0555</name>
</gene>
<dbReference type="EMBL" id="LS423452">
    <property type="protein sequence ID" value="SPS04966.1"/>
    <property type="molecule type" value="Genomic_DNA"/>
</dbReference>
<name>A0A2X0SGQ6_9PROT</name>